<keyword evidence="1" id="KW-0812">Transmembrane</keyword>
<feature type="transmembrane region" description="Helical" evidence="1">
    <location>
        <begin position="24"/>
        <end position="43"/>
    </location>
</feature>
<evidence type="ECO:0000256" key="1">
    <source>
        <dbReference type="SAM" id="Phobius"/>
    </source>
</evidence>
<dbReference type="EMBL" id="UOFC01000067">
    <property type="protein sequence ID" value="VAW45681.1"/>
    <property type="molecule type" value="Genomic_DNA"/>
</dbReference>
<keyword evidence="1" id="KW-0472">Membrane</keyword>
<protein>
    <submittedName>
        <fullName evidence="2">Uncharacterized protein</fullName>
    </submittedName>
</protein>
<evidence type="ECO:0000313" key="2">
    <source>
        <dbReference type="EMBL" id="VAW45681.1"/>
    </source>
</evidence>
<dbReference type="AlphaFoldDB" id="A0A3B0VRY2"/>
<keyword evidence="1" id="KW-1133">Transmembrane helix</keyword>
<gene>
    <name evidence="2" type="ORF">MNBD_GAMMA03-1546</name>
</gene>
<reference evidence="2" key="1">
    <citation type="submission" date="2018-06" db="EMBL/GenBank/DDBJ databases">
        <authorList>
            <person name="Zhirakovskaya E."/>
        </authorList>
    </citation>
    <scope>NUCLEOTIDE SEQUENCE</scope>
</reference>
<organism evidence="2">
    <name type="scientific">hydrothermal vent metagenome</name>
    <dbReference type="NCBI Taxonomy" id="652676"/>
    <lineage>
        <taxon>unclassified sequences</taxon>
        <taxon>metagenomes</taxon>
        <taxon>ecological metagenomes</taxon>
    </lineage>
</organism>
<proteinExistence type="predicted"/>
<accession>A0A3B0VRY2</accession>
<sequence length="47" mass="5201">MKKISRNKQKDTQPLAGLLGMKQILLVPLSIFGFIVSFANITIQSVL</sequence>
<name>A0A3B0VRY2_9ZZZZ</name>